<evidence type="ECO:0000313" key="2">
    <source>
        <dbReference type="Proteomes" id="UP000683493"/>
    </source>
</evidence>
<dbReference type="PANTHER" id="PTHR37941:SF1">
    <property type="entry name" value="FUMARASE E-RELATED"/>
    <property type="match status" value="1"/>
</dbReference>
<dbReference type="Pfam" id="PF05068">
    <property type="entry name" value="MtlR"/>
    <property type="match status" value="1"/>
</dbReference>
<reference evidence="1 2" key="1">
    <citation type="submission" date="2021-06" db="EMBL/GenBank/DDBJ databases">
        <title>Gemonas diversity in paddy soil.</title>
        <authorList>
            <person name="Liu G."/>
        </authorList>
    </citation>
    <scope>NUCLEOTIDE SEQUENCE [LARGE SCALE GENOMIC DNA]</scope>
    <source>
        <strain evidence="1 2">RG29</strain>
    </source>
</reference>
<name>A0ABX8JKV2_9BACT</name>
<organism evidence="1 2">
    <name type="scientific">Geomonas diazotrophica</name>
    <dbReference type="NCBI Taxonomy" id="2843197"/>
    <lineage>
        <taxon>Bacteria</taxon>
        <taxon>Pseudomonadati</taxon>
        <taxon>Thermodesulfobacteriota</taxon>
        <taxon>Desulfuromonadia</taxon>
        <taxon>Geobacterales</taxon>
        <taxon>Geobacteraceae</taxon>
        <taxon>Geomonas</taxon>
    </lineage>
</organism>
<proteinExistence type="predicted"/>
<dbReference type="PANTHER" id="PTHR37941">
    <property type="entry name" value="FUMARASE E-RELATED"/>
    <property type="match status" value="1"/>
</dbReference>
<dbReference type="Proteomes" id="UP000683493">
    <property type="component" value="Chromosome"/>
</dbReference>
<sequence length="167" mass="18926">MKPVEVGLQDYNSVVDLFINESDRAAAVLAGSFIEHWLAGYLRTFMVEDPIVDNLFHGFGPFANYNQRVDSLFALGKIDKTRRDDLKIIGKIRNHFAHHPFDATFDSEPVASHCLQLSTYGQPINTGDQNEINRGSYLMAISSCIVNCHNELGLRMFKAELRSTRYK</sequence>
<protein>
    <submittedName>
        <fullName evidence="1">MltR family transcriptional regulator</fullName>
    </submittedName>
</protein>
<accession>A0ABX8JKV2</accession>
<dbReference type="EMBL" id="CP076724">
    <property type="protein sequence ID" value="QWV96090.1"/>
    <property type="molecule type" value="Genomic_DNA"/>
</dbReference>
<keyword evidence="2" id="KW-1185">Reference proteome</keyword>
<gene>
    <name evidence="1" type="ORF">KP005_11935</name>
</gene>
<evidence type="ECO:0000313" key="1">
    <source>
        <dbReference type="EMBL" id="QWV96090.1"/>
    </source>
</evidence>
<dbReference type="InterPro" id="IPR007761">
    <property type="entry name" value="MtlR-like"/>
</dbReference>